<dbReference type="PANTHER" id="PTHR37577">
    <property type="entry name" value="INTEGRAL MEMBRANE PROTEIN"/>
    <property type="match status" value="1"/>
</dbReference>
<protein>
    <submittedName>
        <fullName evidence="2">Uncharacterized protein</fullName>
    </submittedName>
</protein>
<feature type="transmembrane region" description="Helical" evidence="1">
    <location>
        <begin position="200"/>
        <end position="222"/>
    </location>
</feature>
<keyword evidence="3" id="KW-1185">Reference proteome</keyword>
<name>A0AAN7HIT2_9PEZI</name>
<comment type="caution">
    <text evidence="2">The sequence shown here is derived from an EMBL/GenBank/DDBJ whole genome shotgun (WGS) entry which is preliminary data.</text>
</comment>
<reference evidence="2" key="2">
    <citation type="submission" date="2023-05" db="EMBL/GenBank/DDBJ databases">
        <authorList>
            <consortium name="Lawrence Berkeley National Laboratory"/>
            <person name="Steindorff A."/>
            <person name="Hensen N."/>
            <person name="Bonometti L."/>
            <person name="Westerberg I."/>
            <person name="Brannstrom I.O."/>
            <person name="Guillou S."/>
            <person name="Cros-Aarteil S."/>
            <person name="Calhoun S."/>
            <person name="Haridas S."/>
            <person name="Kuo A."/>
            <person name="Mondo S."/>
            <person name="Pangilinan J."/>
            <person name="Riley R."/>
            <person name="Labutti K."/>
            <person name="Andreopoulos B."/>
            <person name="Lipzen A."/>
            <person name="Chen C."/>
            <person name="Yanf M."/>
            <person name="Daum C."/>
            <person name="Ng V."/>
            <person name="Clum A."/>
            <person name="Ohm R."/>
            <person name="Martin F."/>
            <person name="Silar P."/>
            <person name="Natvig D."/>
            <person name="Lalanne C."/>
            <person name="Gautier V."/>
            <person name="Ament-Velasquez S.L."/>
            <person name="Kruys A."/>
            <person name="Hutchinson M.I."/>
            <person name="Powell A.J."/>
            <person name="Barry K."/>
            <person name="Miller A.N."/>
            <person name="Grigoriev I.V."/>
            <person name="Debuchy R."/>
            <person name="Gladieux P."/>
            <person name="Thoren M.H."/>
            <person name="Johannesson H."/>
        </authorList>
    </citation>
    <scope>NUCLEOTIDE SEQUENCE</scope>
    <source>
        <strain evidence="2">CBS 359.72</strain>
    </source>
</reference>
<feature type="transmembrane region" description="Helical" evidence="1">
    <location>
        <begin position="119"/>
        <end position="143"/>
    </location>
</feature>
<gene>
    <name evidence="2" type="ORF">C7999DRAFT_32314</name>
</gene>
<dbReference type="AlphaFoldDB" id="A0AAN7HIT2"/>
<dbReference type="PANTHER" id="PTHR37577:SF1">
    <property type="entry name" value="INTEGRAL MEMBRANE PROTEIN"/>
    <property type="match status" value="1"/>
</dbReference>
<accession>A0AAN7HIT2</accession>
<keyword evidence="1" id="KW-0812">Transmembrane</keyword>
<dbReference type="Proteomes" id="UP001303647">
    <property type="component" value="Unassembled WGS sequence"/>
</dbReference>
<sequence>MSGNLDCSGGANIAADPDVAGIGDILSFLIRAWFSFIITVFTFLFADGDLPEDQETRLDKLIRKILRWPLKKDRCGRLCWSLSQDLMKDVCLVLGDQQLVTGASILIVCYSTHEIISQYHFAIGATLSYASFSTFGSISIIAAQSFRGNTLRKSWRFIWFVLITVAAMLASFVSFEDEFLRPFANRVFLGPQHSGLRKSIGYTLLAPLMAIFWMIFVLYEIYCSINFDLLKSFIGLSLTTTIVTRARNFAQEYYLEGDENKWRYGQILPMLMFVLPLFQTIEVIFVAWQTGGEDKESKEESKIQGIKETIIPPEDRALLYPADSANSLRNTACPDQPRSSASSNIYATGGGSIENIANDKEALNADATTAVSVPRRTRHRFLTIMPPSRANNMRVETRQGRKGVLSQILELQGLDLQDMEEALVENCFSRAFMVSFFWIGYPVITFLSYYYGFAIE</sequence>
<organism evidence="2 3">
    <name type="scientific">Corynascus novoguineensis</name>
    <dbReference type="NCBI Taxonomy" id="1126955"/>
    <lineage>
        <taxon>Eukaryota</taxon>
        <taxon>Fungi</taxon>
        <taxon>Dikarya</taxon>
        <taxon>Ascomycota</taxon>
        <taxon>Pezizomycotina</taxon>
        <taxon>Sordariomycetes</taxon>
        <taxon>Sordariomycetidae</taxon>
        <taxon>Sordariales</taxon>
        <taxon>Chaetomiaceae</taxon>
        <taxon>Corynascus</taxon>
    </lineage>
</organism>
<feature type="transmembrane region" description="Helical" evidence="1">
    <location>
        <begin position="267"/>
        <end position="288"/>
    </location>
</feature>
<evidence type="ECO:0000313" key="3">
    <source>
        <dbReference type="Proteomes" id="UP001303647"/>
    </source>
</evidence>
<feature type="transmembrane region" description="Helical" evidence="1">
    <location>
        <begin position="155"/>
        <end position="175"/>
    </location>
</feature>
<dbReference type="EMBL" id="MU857657">
    <property type="protein sequence ID" value="KAK4247232.1"/>
    <property type="molecule type" value="Genomic_DNA"/>
</dbReference>
<feature type="transmembrane region" description="Helical" evidence="1">
    <location>
        <begin position="431"/>
        <end position="451"/>
    </location>
</feature>
<feature type="transmembrane region" description="Helical" evidence="1">
    <location>
        <begin position="229"/>
        <end position="247"/>
    </location>
</feature>
<dbReference type="InterPro" id="IPR053018">
    <property type="entry name" value="Elsinochrome_Biosynth-Asso"/>
</dbReference>
<evidence type="ECO:0000256" key="1">
    <source>
        <dbReference type="SAM" id="Phobius"/>
    </source>
</evidence>
<feature type="transmembrane region" description="Helical" evidence="1">
    <location>
        <begin position="25"/>
        <end position="46"/>
    </location>
</feature>
<keyword evidence="1" id="KW-1133">Transmembrane helix</keyword>
<keyword evidence="1" id="KW-0472">Membrane</keyword>
<proteinExistence type="predicted"/>
<evidence type="ECO:0000313" key="2">
    <source>
        <dbReference type="EMBL" id="KAK4247232.1"/>
    </source>
</evidence>
<reference evidence="2" key="1">
    <citation type="journal article" date="2023" name="Mol. Phylogenet. Evol.">
        <title>Genome-scale phylogeny and comparative genomics of the fungal order Sordariales.</title>
        <authorList>
            <person name="Hensen N."/>
            <person name="Bonometti L."/>
            <person name="Westerberg I."/>
            <person name="Brannstrom I.O."/>
            <person name="Guillou S."/>
            <person name="Cros-Aarteil S."/>
            <person name="Calhoun S."/>
            <person name="Haridas S."/>
            <person name="Kuo A."/>
            <person name="Mondo S."/>
            <person name="Pangilinan J."/>
            <person name="Riley R."/>
            <person name="LaButti K."/>
            <person name="Andreopoulos B."/>
            <person name="Lipzen A."/>
            <person name="Chen C."/>
            <person name="Yan M."/>
            <person name="Daum C."/>
            <person name="Ng V."/>
            <person name="Clum A."/>
            <person name="Steindorff A."/>
            <person name="Ohm R.A."/>
            <person name="Martin F."/>
            <person name="Silar P."/>
            <person name="Natvig D.O."/>
            <person name="Lalanne C."/>
            <person name="Gautier V."/>
            <person name="Ament-Velasquez S.L."/>
            <person name="Kruys A."/>
            <person name="Hutchinson M.I."/>
            <person name="Powell A.J."/>
            <person name="Barry K."/>
            <person name="Miller A.N."/>
            <person name="Grigoriev I.V."/>
            <person name="Debuchy R."/>
            <person name="Gladieux P."/>
            <person name="Hiltunen Thoren M."/>
            <person name="Johannesson H."/>
        </authorList>
    </citation>
    <scope>NUCLEOTIDE SEQUENCE</scope>
    <source>
        <strain evidence="2">CBS 359.72</strain>
    </source>
</reference>